<evidence type="ECO:0000256" key="6">
    <source>
        <dbReference type="ARBA" id="ARBA00022741"/>
    </source>
</evidence>
<dbReference type="InterPro" id="IPR018095">
    <property type="entry name" value="Thymidylate_kin_CS"/>
</dbReference>
<dbReference type="CDD" id="cd01672">
    <property type="entry name" value="TMPK"/>
    <property type="match status" value="1"/>
</dbReference>
<evidence type="ECO:0000256" key="1">
    <source>
        <dbReference type="ARBA" id="ARBA00009776"/>
    </source>
</evidence>
<evidence type="ECO:0000256" key="4">
    <source>
        <dbReference type="ARBA" id="ARBA00022679"/>
    </source>
</evidence>
<dbReference type="PROSITE" id="PS01331">
    <property type="entry name" value="THYMIDYLATE_KINASE"/>
    <property type="match status" value="1"/>
</dbReference>
<protein>
    <recommendedName>
        <fullName evidence="3 11">Thymidylate kinase</fullName>
        <ecNumber evidence="2 11">2.7.4.9</ecNumber>
    </recommendedName>
    <alternativeName>
        <fullName evidence="11">dTMP kinase</fullName>
    </alternativeName>
</protein>
<reference evidence="13 14" key="1">
    <citation type="journal article" date="2019" name="Nat. Microbiol.">
        <title>Mediterranean grassland soil C-N compound turnover is dependent on rainfall and depth, and is mediated by genomically divergent microorganisms.</title>
        <authorList>
            <person name="Diamond S."/>
            <person name="Andeer P.F."/>
            <person name="Li Z."/>
            <person name="Crits-Christoph A."/>
            <person name="Burstein D."/>
            <person name="Anantharaman K."/>
            <person name="Lane K.R."/>
            <person name="Thomas B.C."/>
            <person name="Pan C."/>
            <person name="Northen T.R."/>
            <person name="Banfield J.F."/>
        </authorList>
    </citation>
    <scope>NUCLEOTIDE SEQUENCE [LARGE SCALE GENOMIC DNA]</scope>
    <source>
        <strain evidence="13">WS_2</strain>
    </source>
</reference>
<keyword evidence="5 11" id="KW-0545">Nucleotide biosynthesis</keyword>
<feature type="binding site" evidence="11">
    <location>
        <begin position="11"/>
        <end position="18"/>
    </location>
    <ligand>
        <name>ATP</name>
        <dbReference type="ChEBI" id="CHEBI:30616"/>
    </ligand>
</feature>
<evidence type="ECO:0000256" key="7">
    <source>
        <dbReference type="ARBA" id="ARBA00022777"/>
    </source>
</evidence>
<feature type="domain" description="Thymidylate kinase-like" evidence="12">
    <location>
        <begin position="9"/>
        <end position="194"/>
    </location>
</feature>
<dbReference type="GO" id="GO:0005829">
    <property type="term" value="C:cytosol"/>
    <property type="evidence" value="ECO:0007669"/>
    <property type="project" value="TreeGrafter"/>
</dbReference>
<dbReference type="FunFam" id="3.40.50.300:FF:000225">
    <property type="entry name" value="Thymidylate kinase"/>
    <property type="match status" value="1"/>
</dbReference>
<evidence type="ECO:0000256" key="3">
    <source>
        <dbReference type="ARBA" id="ARBA00017144"/>
    </source>
</evidence>
<dbReference type="AlphaFoldDB" id="A0A538SZ71"/>
<evidence type="ECO:0000256" key="5">
    <source>
        <dbReference type="ARBA" id="ARBA00022727"/>
    </source>
</evidence>
<comment type="caution">
    <text evidence="13">The sequence shown here is derived from an EMBL/GenBank/DDBJ whole genome shotgun (WGS) entry which is preliminary data.</text>
</comment>
<dbReference type="InterPro" id="IPR027417">
    <property type="entry name" value="P-loop_NTPase"/>
</dbReference>
<comment type="similarity">
    <text evidence="1 11">Belongs to the thymidylate kinase family.</text>
</comment>
<dbReference type="GO" id="GO:0006235">
    <property type="term" value="P:dTTP biosynthetic process"/>
    <property type="evidence" value="ECO:0007669"/>
    <property type="project" value="UniProtKB-UniRule"/>
</dbReference>
<proteinExistence type="inferred from homology"/>
<accession>A0A538SZ71</accession>
<evidence type="ECO:0000256" key="9">
    <source>
        <dbReference type="ARBA" id="ARBA00048743"/>
    </source>
</evidence>
<comment type="catalytic activity">
    <reaction evidence="9 11">
        <text>dTMP + ATP = dTDP + ADP</text>
        <dbReference type="Rhea" id="RHEA:13517"/>
        <dbReference type="ChEBI" id="CHEBI:30616"/>
        <dbReference type="ChEBI" id="CHEBI:58369"/>
        <dbReference type="ChEBI" id="CHEBI:63528"/>
        <dbReference type="ChEBI" id="CHEBI:456216"/>
        <dbReference type="EC" id="2.7.4.9"/>
    </reaction>
</comment>
<evidence type="ECO:0000256" key="11">
    <source>
        <dbReference type="HAMAP-Rule" id="MF_00165"/>
    </source>
</evidence>
<dbReference type="GO" id="GO:0004798">
    <property type="term" value="F:dTMP kinase activity"/>
    <property type="evidence" value="ECO:0007669"/>
    <property type="project" value="UniProtKB-UniRule"/>
</dbReference>
<dbReference type="EMBL" id="VBOS01000154">
    <property type="protein sequence ID" value="TMQ56688.1"/>
    <property type="molecule type" value="Genomic_DNA"/>
</dbReference>
<dbReference type="PANTHER" id="PTHR10344:SF4">
    <property type="entry name" value="UMP-CMP KINASE 2, MITOCHONDRIAL"/>
    <property type="match status" value="1"/>
</dbReference>
<gene>
    <name evidence="11 13" type="primary">tmk</name>
    <name evidence="13" type="ORF">E6K72_04610</name>
</gene>
<dbReference type="HAMAP" id="MF_00165">
    <property type="entry name" value="Thymidylate_kinase"/>
    <property type="match status" value="1"/>
</dbReference>
<dbReference type="Gene3D" id="3.40.50.300">
    <property type="entry name" value="P-loop containing nucleotide triphosphate hydrolases"/>
    <property type="match status" value="1"/>
</dbReference>
<evidence type="ECO:0000313" key="13">
    <source>
        <dbReference type="EMBL" id="TMQ56688.1"/>
    </source>
</evidence>
<dbReference type="SUPFAM" id="SSF52540">
    <property type="entry name" value="P-loop containing nucleoside triphosphate hydrolases"/>
    <property type="match status" value="1"/>
</dbReference>
<dbReference type="PANTHER" id="PTHR10344">
    <property type="entry name" value="THYMIDYLATE KINASE"/>
    <property type="match status" value="1"/>
</dbReference>
<dbReference type="GO" id="GO:0006233">
    <property type="term" value="P:dTDP biosynthetic process"/>
    <property type="evidence" value="ECO:0007669"/>
    <property type="project" value="InterPro"/>
</dbReference>
<dbReference type="GO" id="GO:0006227">
    <property type="term" value="P:dUDP biosynthetic process"/>
    <property type="evidence" value="ECO:0007669"/>
    <property type="project" value="TreeGrafter"/>
</dbReference>
<dbReference type="EC" id="2.7.4.9" evidence="2 11"/>
<dbReference type="InterPro" id="IPR039430">
    <property type="entry name" value="Thymidylate_kin-like_dom"/>
</dbReference>
<keyword evidence="7 11" id="KW-0418">Kinase</keyword>
<evidence type="ECO:0000313" key="14">
    <source>
        <dbReference type="Proteomes" id="UP000317716"/>
    </source>
</evidence>
<organism evidence="13 14">
    <name type="scientific">Eiseniibacteriota bacterium</name>
    <dbReference type="NCBI Taxonomy" id="2212470"/>
    <lineage>
        <taxon>Bacteria</taxon>
        <taxon>Candidatus Eiseniibacteriota</taxon>
    </lineage>
</organism>
<evidence type="ECO:0000256" key="8">
    <source>
        <dbReference type="ARBA" id="ARBA00022840"/>
    </source>
</evidence>
<keyword evidence="8 11" id="KW-0067">ATP-binding</keyword>
<dbReference type="NCBIfam" id="TIGR00041">
    <property type="entry name" value="DTMP_kinase"/>
    <property type="match status" value="1"/>
</dbReference>
<evidence type="ECO:0000256" key="2">
    <source>
        <dbReference type="ARBA" id="ARBA00012980"/>
    </source>
</evidence>
<sequence length="215" mass="23005">MVSGCFVTFEGGEGSGKSTQLERLAGRLRARGLDPLVTREPGGTPLAEGIRELLLDPARRPPPMAEALLMEAARADLVANVIRPALGSGRIVLCDRYDDSTLAYQGGGRGLPAELLRTLNRAATDGLKPDLTLLFDLDPAAGLARRARTAASVNRLDREPEAFHARVRARYLELAAAEPRRFAVLDGALPPDRLEALVWSALEPRLAALGVRGAV</sequence>
<dbReference type="Proteomes" id="UP000317716">
    <property type="component" value="Unassembled WGS sequence"/>
</dbReference>
<dbReference type="Pfam" id="PF02223">
    <property type="entry name" value="Thymidylate_kin"/>
    <property type="match status" value="1"/>
</dbReference>
<dbReference type="InterPro" id="IPR018094">
    <property type="entry name" value="Thymidylate_kinase"/>
</dbReference>
<name>A0A538SZ71_UNCEI</name>
<dbReference type="GO" id="GO:0005524">
    <property type="term" value="F:ATP binding"/>
    <property type="evidence" value="ECO:0007669"/>
    <property type="project" value="UniProtKB-UniRule"/>
</dbReference>
<evidence type="ECO:0000256" key="10">
    <source>
        <dbReference type="ARBA" id="ARBA00057735"/>
    </source>
</evidence>
<comment type="function">
    <text evidence="10 11">Phosphorylation of dTMP to form dTDP in both de novo and salvage pathways of dTTP synthesis.</text>
</comment>
<keyword evidence="4 11" id="KW-0808">Transferase</keyword>
<evidence type="ECO:0000259" key="12">
    <source>
        <dbReference type="Pfam" id="PF02223"/>
    </source>
</evidence>
<keyword evidence="6 11" id="KW-0547">Nucleotide-binding</keyword>